<evidence type="ECO:0000313" key="2">
    <source>
        <dbReference type="Proteomes" id="UP001500968"/>
    </source>
</evidence>
<evidence type="ECO:0008006" key="3">
    <source>
        <dbReference type="Google" id="ProtNLM"/>
    </source>
</evidence>
<protein>
    <recommendedName>
        <fullName evidence="3">Lipoprotein</fullName>
    </recommendedName>
</protein>
<dbReference type="Proteomes" id="UP001500968">
    <property type="component" value="Unassembled WGS sequence"/>
</dbReference>
<gene>
    <name evidence="1" type="ORF">GCM10022386_26140</name>
</gene>
<accession>A0ABP7UAW6</accession>
<dbReference type="PROSITE" id="PS51257">
    <property type="entry name" value="PROKAR_LIPOPROTEIN"/>
    <property type="match status" value="1"/>
</dbReference>
<dbReference type="RefSeq" id="WP_324692050.1">
    <property type="nucleotide sequence ID" value="NZ_BAABCR010000021.1"/>
</dbReference>
<name>A0ABP7UAW6_9FLAO</name>
<comment type="caution">
    <text evidence="1">The sequence shown here is derived from an EMBL/GenBank/DDBJ whole genome shotgun (WGS) entry which is preliminary data.</text>
</comment>
<reference evidence="2" key="1">
    <citation type="journal article" date="2019" name="Int. J. Syst. Evol. Microbiol.">
        <title>The Global Catalogue of Microorganisms (GCM) 10K type strain sequencing project: providing services to taxonomists for standard genome sequencing and annotation.</title>
        <authorList>
            <consortium name="The Broad Institute Genomics Platform"/>
            <consortium name="The Broad Institute Genome Sequencing Center for Infectious Disease"/>
            <person name="Wu L."/>
            <person name="Ma J."/>
        </authorList>
    </citation>
    <scope>NUCLEOTIDE SEQUENCE [LARGE SCALE GENOMIC DNA]</scope>
    <source>
        <strain evidence="2">JCM 17064</strain>
    </source>
</reference>
<sequence>MKKFIYLFMAVASLGVVSCEKDNDVLTGNKNEGGLLDVKNNLVAYVVGNGNEFQYTAALGAFQGDVSVESVDVYKQFTSVDGTTSNRVFLKNVTFPNATQLETINFNFTYNELSEGIIVNGQPLPTNDTELEIGDYWTLTYVSKTSSGNEALNNKSTKVSVGTRFAGNYRCVEAEYYRLGVLTYTAADWPASTTIESVNSTTYRVVEYFGVFSGNEYYFTIDENDVIGYPDNTPDGTPQSGNGQPFITCLSNPADMTPVYCGSSNYVIRDDVEGKDRLVMSFGYNTTSGAVGPRVFYQVLEKIVD</sequence>
<organism evidence="1 2">
    <name type="scientific">Flavobacterium cheonhonense</name>
    <dbReference type="NCBI Taxonomy" id="706185"/>
    <lineage>
        <taxon>Bacteria</taxon>
        <taxon>Pseudomonadati</taxon>
        <taxon>Bacteroidota</taxon>
        <taxon>Flavobacteriia</taxon>
        <taxon>Flavobacteriales</taxon>
        <taxon>Flavobacteriaceae</taxon>
        <taxon>Flavobacterium</taxon>
    </lineage>
</organism>
<keyword evidence="2" id="KW-1185">Reference proteome</keyword>
<dbReference type="EMBL" id="BAABCR010000021">
    <property type="protein sequence ID" value="GAA4039098.1"/>
    <property type="molecule type" value="Genomic_DNA"/>
</dbReference>
<evidence type="ECO:0000313" key="1">
    <source>
        <dbReference type="EMBL" id="GAA4039098.1"/>
    </source>
</evidence>
<proteinExistence type="predicted"/>